<keyword evidence="4" id="KW-0863">Zinc-finger</keyword>
<proteinExistence type="predicted"/>
<keyword evidence="6" id="KW-0862">Zinc</keyword>
<keyword evidence="3" id="KW-0677">Repeat</keyword>
<dbReference type="Pfam" id="PF22191">
    <property type="entry name" value="IBR_1"/>
    <property type="match status" value="1"/>
</dbReference>
<comment type="caution">
    <text evidence="9">The sequence shown here is derived from an EMBL/GenBank/DDBJ whole genome shotgun (WGS) entry which is preliminary data.</text>
</comment>
<keyword evidence="1" id="KW-0808">Transferase</keyword>
<dbReference type="SUPFAM" id="SSF57850">
    <property type="entry name" value="RING/U-box"/>
    <property type="match status" value="1"/>
</dbReference>
<dbReference type="EMBL" id="JAFBMS010000498">
    <property type="protein sequence ID" value="KAG9330665.1"/>
    <property type="molecule type" value="Genomic_DNA"/>
</dbReference>
<evidence type="ECO:0000313" key="9">
    <source>
        <dbReference type="EMBL" id="KAG9330665.1"/>
    </source>
</evidence>
<dbReference type="AlphaFoldDB" id="A0A8T2MRE9"/>
<feature type="domain" description="RING-type" evidence="8">
    <location>
        <begin position="99"/>
        <end position="335"/>
    </location>
</feature>
<protein>
    <recommendedName>
        <fullName evidence="8">RING-type domain-containing protein</fullName>
    </recommendedName>
</protein>
<keyword evidence="2" id="KW-0479">Metal-binding</keyword>
<keyword evidence="5" id="KW-0833">Ubl conjugation pathway</keyword>
<accession>A0A8T2MRE9</accession>
<dbReference type="OrthoDB" id="419317at2759"/>
<evidence type="ECO:0000256" key="4">
    <source>
        <dbReference type="ARBA" id="ARBA00022771"/>
    </source>
</evidence>
<evidence type="ECO:0000256" key="2">
    <source>
        <dbReference type="ARBA" id="ARBA00022723"/>
    </source>
</evidence>
<dbReference type="GO" id="GO:0008270">
    <property type="term" value="F:zinc ion binding"/>
    <property type="evidence" value="ECO:0007669"/>
    <property type="project" value="UniProtKB-KW"/>
</dbReference>
<evidence type="ECO:0000256" key="6">
    <source>
        <dbReference type="ARBA" id="ARBA00022833"/>
    </source>
</evidence>
<dbReference type="PROSITE" id="PS51873">
    <property type="entry name" value="TRIAD"/>
    <property type="match status" value="1"/>
</dbReference>
<dbReference type="Gene3D" id="1.20.120.1750">
    <property type="match status" value="2"/>
</dbReference>
<sequence length="348" mass="38702">MCKSWSSSAPAVWLCSGNPLEAQQKHSITFAHTLCAASERAERSDSMTTQRQEQDKRYDPADSTLKFVTRQDDISKFTHCAAEMNYSSIKLFSPQRQLGSQGARRTLDDDPDTLRAEMSCGHAVTPQSLTAWCRSLLDQGQYVFRCPALKDGTVQKCEAQWSYQEVRKLAVLTAAEQQHFEETMAALAAAEYCEFKSCPGCHTCVEREDISNLNVHCTVCSAVTAQAFEFCWQCLRVWKGPGPRSDRCGNDGCTNKDLELLKGCPTTSLPQVQNLDPCPSIRACPTCGLLLEHDRTGCKNILCSRCQVEFCFVCLKLTPACLQTSSYFLPCSDGVAPRQEAIPSWKRS</sequence>
<evidence type="ECO:0000256" key="5">
    <source>
        <dbReference type="ARBA" id="ARBA00022786"/>
    </source>
</evidence>
<dbReference type="InterPro" id="IPR044066">
    <property type="entry name" value="TRIAD_supradom"/>
</dbReference>
<dbReference type="GO" id="GO:0016740">
    <property type="term" value="F:transferase activity"/>
    <property type="evidence" value="ECO:0007669"/>
    <property type="project" value="UniProtKB-KW"/>
</dbReference>
<gene>
    <name evidence="9" type="ORF">JZ751_022525</name>
</gene>
<keyword evidence="10" id="KW-1185">Reference proteome</keyword>
<name>A0A8T2MRE9_9TELE</name>
<dbReference type="CDD" id="cd20336">
    <property type="entry name" value="Rcat_RBR"/>
    <property type="match status" value="1"/>
</dbReference>
<evidence type="ECO:0000259" key="8">
    <source>
        <dbReference type="PROSITE" id="PS51873"/>
    </source>
</evidence>
<reference evidence="9" key="1">
    <citation type="thesis" date="2021" institute="BYU ScholarsArchive" country="Provo, UT, USA">
        <title>Applications of and Algorithms for Genome Assembly and Genomic Analyses with an Emphasis on Marine Teleosts.</title>
        <authorList>
            <person name="Pickett B.D."/>
        </authorList>
    </citation>
    <scope>NUCLEOTIDE SEQUENCE</scope>
    <source>
        <strain evidence="9">HI-2016</strain>
    </source>
</reference>
<dbReference type="Proteomes" id="UP000824540">
    <property type="component" value="Unassembled WGS sequence"/>
</dbReference>
<evidence type="ECO:0000313" key="10">
    <source>
        <dbReference type="Proteomes" id="UP000824540"/>
    </source>
</evidence>
<organism evidence="9 10">
    <name type="scientific">Albula glossodonta</name>
    <name type="common">roundjaw bonefish</name>
    <dbReference type="NCBI Taxonomy" id="121402"/>
    <lineage>
        <taxon>Eukaryota</taxon>
        <taxon>Metazoa</taxon>
        <taxon>Chordata</taxon>
        <taxon>Craniata</taxon>
        <taxon>Vertebrata</taxon>
        <taxon>Euteleostomi</taxon>
        <taxon>Actinopterygii</taxon>
        <taxon>Neopterygii</taxon>
        <taxon>Teleostei</taxon>
        <taxon>Albuliformes</taxon>
        <taxon>Albulidae</taxon>
        <taxon>Albula</taxon>
    </lineage>
</organism>
<evidence type="ECO:0000256" key="3">
    <source>
        <dbReference type="ARBA" id="ARBA00022737"/>
    </source>
</evidence>
<evidence type="ECO:0000256" key="1">
    <source>
        <dbReference type="ARBA" id="ARBA00022679"/>
    </source>
</evidence>
<feature type="region of interest" description="Disordered" evidence="7">
    <location>
        <begin position="41"/>
        <end position="61"/>
    </location>
</feature>
<dbReference type="FunFam" id="1.20.120.1750:FF:000040">
    <property type="entry name" value="RBR-type E3 ubiquitin transferase"/>
    <property type="match status" value="1"/>
</dbReference>
<evidence type="ECO:0000256" key="7">
    <source>
        <dbReference type="SAM" id="MobiDB-lite"/>
    </source>
</evidence>